<dbReference type="STRING" id="860235.AOZ06_08200"/>
<gene>
    <name evidence="2" type="ORF">AOZ06_08200</name>
</gene>
<evidence type="ECO:0000313" key="2">
    <source>
        <dbReference type="EMBL" id="ALG06911.1"/>
    </source>
</evidence>
<evidence type="ECO:0000256" key="1">
    <source>
        <dbReference type="SAM" id="MobiDB-lite"/>
    </source>
</evidence>
<dbReference type="EMBL" id="CP012752">
    <property type="protein sequence ID" value="ALG06911.1"/>
    <property type="molecule type" value="Genomic_DNA"/>
</dbReference>
<sequence>MGGLVACGPMSRPMSAEGDDWLITRTPDGPTWERSVTGEANVTVSGTVQDLLLLFYRRTGVDSVTVAGERELLTHWLAHTAL</sequence>
<name>A0A0N7F2V8_9PSEU</name>
<accession>A0A0N7F2V8</accession>
<protein>
    <submittedName>
        <fullName evidence="2">Uncharacterized protein</fullName>
    </submittedName>
</protein>
<feature type="region of interest" description="Disordered" evidence="1">
    <location>
        <begin position="1"/>
        <end position="34"/>
    </location>
</feature>
<dbReference type="AlphaFoldDB" id="A0A0N7F2V8"/>
<evidence type="ECO:0000313" key="3">
    <source>
        <dbReference type="Proteomes" id="UP000063699"/>
    </source>
</evidence>
<dbReference type="Proteomes" id="UP000063699">
    <property type="component" value="Chromosome"/>
</dbReference>
<keyword evidence="3" id="KW-1185">Reference proteome</keyword>
<dbReference type="KEGG" id="kphy:AOZ06_08200"/>
<organism evidence="2 3">
    <name type="scientific">Kibdelosporangium phytohabitans</name>
    <dbReference type="NCBI Taxonomy" id="860235"/>
    <lineage>
        <taxon>Bacteria</taxon>
        <taxon>Bacillati</taxon>
        <taxon>Actinomycetota</taxon>
        <taxon>Actinomycetes</taxon>
        <taxon>Pseudonocardiales</taxon>
        <taxon>Pseudonocardiaceae</taxon>
        <taxon>Kibdelosporangium</taxon>
    </lineage>
</organism>
<reference evidence="2 3" key="1">
    <citation type="submission" date="2015-07" db="EMBL/GenBank/DDBJ databases">
        <title>Genome sequencing of Kibdelosporangium phytohabitans.</title>
        <authorList>
            <person name="Qin S."/>
            <person name="Xing K."/>
        </authorList>
    </citation>
    <scope>NUCLEOTIDE SEQUENCE [LARGE SCALE GENOMIC DNA]</scope>
    <source>
        <strain evidence="2 3">KLBMP1111</strain>
    </source>
</reference>
<proteinExistence type="predicted"/>